<feature type="region of interest" description="Disordered" evidence="1">
    <location>
        <begin position="1"/>
        <end position="20"/>
    </location>
</feature>
<feature type="domain" description="HTH marR-type" evidence="2">
    <location>
        <begin position="41"/>
        <end position="137"/>
    </location>
</feature>
<reference evidence="3 4" key="1">
    <citation type="submission" date="2019-06" db="EMBL/GenBank/DDBJ databases">
        <title>Sequencing the genomes of 1000 actinobacteria strains.</title>
        <authorList>
            <person name="Klenk H.-P."/>
        </authorList>
    </citation>
    <scope>NUCLEOTIDE SEQUENCE [LARGE SCALE GENOMIC DNA]</scope>
    <source>
        <strain evidence="3 4">DSM 18607</strain>
    </source>
</reference>
<proteinExistence type="predicted"/>
<dbReference type="InterPro" id="IPR039422">
    <property type="entry name" value="MarR/SlyA-like"/>
</dbReference>
<gene>
    <name evidence="3" type="ORF">FB458_3029</name>
</gene>
<dbReference type="RefSeq" id="WP_141849206.1">
    <property type="nucleotide sequence ID" value="NZ_BAAAPR010000007.1"/>
</dbReference>
<feature type="compositionally biased region" description="Polar residues" evidence="1">
    <location>
        <begin position="1"/>
        <end position="12"/>
    </location>
</feature>
<dbReference type="GO" id="GO:0003677">
    <property type="term" value="F:DNA binding"/>
    <property type="evidence" value="ECO:0007669"/>
    <property type="project" value="UniProtKB-KW"/>
</dbReference>
<protein>
    <submittedName>
        <fullName evidence="3">DNA-binding MarR family transcriptional regulator</fullName>
    </submittedName>
</protein>
<dbReference type="PANTHER" id="PTHR33164">
    <property type="entry name" value="TRANSCRIPTIONAL REGULATOR, MARR FAMILY"/>
    <property type="match status" value="1"/>
</dbReference>
<organism evidence="3 4">
    <name type="scientific">Lapillicoccus jejuensis</name>
    <dbReference type="NCBI Taxonomy" id="402171"/>
    <lineage>
        <taxon>Bacteria</taxon>
        <taxon>Bacillati</taxon>
        <taxon>Actinomycetota</taxon>
        <taxon>Actinomycetes</taxon>
        <taxon>Micrococcales</taxon>
        <taxon>Intrasporangiaceae</taxon>
        <taxon>Lapillicoccus</taxon>
    </lineage>
</organism>
<evidence type="ECO:0000256" key="1">
    <source>
        <dbReference type="SAM" id="MobiDB-lite"/>
    </source>
</evidence>
<accession>A0A542E3J6</accession>
<dbReference type="InterPro" id="IPR036388">
    <property type="entry name" value="WH-like_DNA-bd_sf"/>
</dbReference>
<dbReference type="SUPFAM" id="SSF46785">
    <property type="entry name" value="Winged helix' DNA-binding domain"/>
    <property type="match status" value="1"/>
</dbReference>
<dbReference type="Gene3D" id="1.10.10.10">
    <property type="entry name" value="Winged helix-like DNA-binding domain superfamily/Winged helix DNA-binding domain"/>
    <property type="match status" value="1"/>
</dbReference>
<dbReference type="InterPro" id="IPR036390">
    <property type="entry name" value="WH_DNA-bd_sf"/>
</dbReference>
<evidence type="ECO:0000313" key="4">
    <source>
        <dbReference type="Proteomes" id="UP000317893"/>
    </source>
</evidence>
<dbReference type="InterPro" id="IPR000835">
    <property type="entry name" value="HTH_MarR-typ"/>
</dbReference>
<dbReference type="Proteomes" id="UP000317893">
    <property type="component" value="Unassembled WGS sequence"/>
</dbReference>
<dbReference type="GO" id="GO:0003700">
    <property type="term" value="F:DNA-binding transcription factor activity"/>
    <property type="evidence" value="ECO:0007669"/>
    <property type="project" value="InterPro"/>
</dbReference>
<comment type="caution">
    <text evidence="3">The sequence shown here is derived from an EMBL/GenBank/DDBJ whole genome shotgun (WGS) entry which is preliminary data.</text>
</comment>
<dbReference type="GO" id="GO:0006950">
    <property type="term" value="P:response to stress"/>
    <property type="evidence" value="ECO:0007669"/>
    <property type="project" value="TreeGrafter"/>
</dbReference>
<dbReference type="EMBL" id="VFMN01000001">
    <property type="protein sequence ID" value="TQJ09913.1"/>
    <property type="molecule type" value="Genomic_DNA"/>
</dbReference>
<name>A0A542E3J6_9MICO</name>
<evidence type="ECO:0000259" key="2">
    <source>
        <dbReference type="SMART" id="SM00347"/>
    </source>
</evidence>
<evidence type="ECO:0000313" key="3">
    <source>
        <dbReference type="EMBL" id="TQJ09913.1"/>
    </source>
</evidence>
<dbReference type="AlphaFoldDB" id="A0A542E3J6"/>
<dbReference type="Pfam" id="PF12802">
    <property type="entry name" value="MarR_2"/>
    <property type="match status" value="1"/>
</dbReference>
<dbReference type="PANTHER" id="PTHR33164:SF102">
    <property type="entry name" value="TRANSCRIPTIONAL REGULATORY PROTEIN"/>
    <property type="match status" value="1"/>
</dbReference>
<keyword evidence="3" id="KW-0238">DNA-binding</keyword>
<dbReference type="SMART" id="SM00347">
    <property type="entry name" value="HTH_MARR"/>
    <property type="match status" value="1"/>
</dbReference>
<sequence length="172" mass="18614">MTARITSTPTQDRTTDEDATSTRLGVALRQLTLQVERHRLALSAYLGCSVTETQLMSHLLATGPMTIGEVADAMGLRSSVVTGIADRLEAKGFVARQEDGGDRRRRILVLRGDRADEVRDAVRLLDEAVGDLGARRATQLAEALELSGARLDGVTDGLLAREPLAPSPRRLR</sequence>
<keyword evidence="4" id="KW-1185">Reference proteome</keyword>
<dbReference type="OrthoDB" id="162531at2"/>